<dbReference type="GO" id="GO:0016887">
    <property type="term" value="F:ATP hydrolysis activity"/>
    <property type="evidence" value="ECO:0007669"/>
    <property type="project" value="InterPro"/>
</dbReference>
<dbReference type="InterPro" id="IPR003439">
    <property type="entry name" value="ABC_transporter-like_ATP-bd"/>
</dbReference>
<evidence type="ECO:0000256" key="3">
    <source>
        <dbReference type="ARBA" id="ARBA00022741"/>
    </source>
</evidence>
<dbReference type="EMBL" id="CZCU02000153">
    <property type="protein sequence ID" value="VXD23129.1"/>
    <property type="molecule type" value="Genomic_DNA"/>
</dbReference>
<dbReference type="NCBIfam" id="TIGR01186">
    <property type="entry name" value="proV"/>
    <property type="match status" value="1"/>
</dbReference>
<dbReference type="InterPro" id="IPR005892">
    <property type="entry name" value="Gly-betaine_transp_ATP-bd"/>
</dbReference>
<dbReference type="PROSITE" id="PS50893">
    <property type="entry name" value="ABC_TRANSPORTER_2"/>
    <property type="match status" value="1"/>
</dbReference>
<organism evidence="8 9">
    <name type="scientific">Planktothrix serta PCC 8927</name>
    <dbReference type="NCBI Taxonomy" id="671068"/>
    <lineage>
        <taxon>Bacteria</taxon>
        <taxon>Bacillati</taxon>
        <taxon>Cyanobacteriota</taxon>
        <taxon>Cyanophyceae</taxon>
        <taxon>Oscillatoriophycideae</taxon>
        <taxon>Oscillatoriales</taxon>
        <taxon>Microcoleaceae</taxon>
        <taxon>Planktothrix</taxon>
    </lineage>
</organism>
<dbReference type="SMART" id="SM00382">
    <property type="entry name" value="AAA"/>
    <property type="match status" value="1"/>
</dbReference>
<accession>A0A7Z9BUR6</accession>
<dbReference type="GO" id="GO:0005524">
    <property type="term" value="F:ATP binding"/>
    <property type="evidence" value="ECO:0007669"/>
    <property type="project" value="UniProtKB-KW"/>
</dbReference>
<dbReference type="SUPFAM" id="SSF52540">
    <property type="entry name" value="P-loop containing nucleoside triphosphate hydrolases"/>
    <property type="match status" value="1"/>
</dbReference>
<evidence type="ECO:0000256" key="1">
    <source>
        <dbReference type="ARBA" id="ARBA00005417"/>
    </source>
</evidence>
<dbReference type="PANTHER" id="PTHR43869:SF1">
    <property type="entry name" value="GLYCINE BETAINE_PROLINE BETAINE TRANSPORT SYSTEM ATP-BINDING PROTEIN PROV"/>
    <property type="match status" value="1"/>
</dbReference>
<dbReference type="RefSeq" id="WP_083625396.1">
    <property type="nucleotide sequence ID" value="NZ_LR734878.1"/>
</dbReference>
<comment type="similarity">
    <text evidence="1">Belongs to the ABC transporter superfamily.</text>
</comment>
<dbReference type="GO" id="GO:0031460">
    <property type="term" value="P:glycine betaine transport"/>
    <property type="evidence" value="ECO:0007669"/>
    <property type="project" value="InterPro"/>
</dbReference>
<dbReference type="Gene3D" id="3.10.580.10">
    <property type="entry name" value="CBS-domain"/>
    <property type="match status" value="1"/>
</dbReference>
<dbReference type="Gene3D" id="3.40.50.300">
    <property type="entry name" value="P-loop containing nucleotide triphosphate hydrolases"/>
    <property type="match status" value="1"/>
</dbReference>
<sequence>MSNPKAKIRIEHLIKIYGDKCHTALNLFRTGADRDAILQATGQVLGIADVSFTINSGEIFVIMGLSGSGKSTLLRCINRLITPTSGHIYIDDQDIAHLDEKQIRQIRLTKVSMVFQHFGLFPHRTVGDNVEYGLKLRGISKAKRRIKALETLEVVGLAQWADYLPSALSGGMQQRVGLARALATDAEILLMDEPFSALDPLTRREMQDELLRLQKQLNKTIVFISHDTPEALKLGDRIAVMKDGVIVQLGTPEELLNQPTNDYICGFTQDVNRGQILKAGTIARPTICLILGEDLEPVALKQIQSQNLQQIYVINAHGEPVGFVNSQQLDQAIQQEVKDITKLMQTNFSQVKATVPLEDIFHLYRQEKSLVVVDETGKFKGVLEQADVLNRISKFNSSPQ</sequence>
<dbReference type="Proteomes" id="UP000184550">
    <property type="component" value="Unassembled WGS sequence"/>
</dbReference>
<dbReference type="InterPro" id="IPR046342">
    <property type="entry name" value="CBS_dom_sf"/>
</dbReference>
<dbReference type="OrthoDB" id="9804199at2"/>
<keyword evidence="6" id="KW-0129">CBS domain</keyword>
<protein>
    <submittedName>
        <fullName evidence="8">Glycine betaine transporter subunit ATP-binding compoent of ABC superfamily</fullName>
    </submittedName>
</protein>
<dbReference type="PANTHER" id="PTHR43869">
    <property type="entry name" value="GLYCINE BETAINE/PROLINE BETAINE TRANSPORT SYSTEM ATP-BINDING PROTEIN PROV"/>
    <property type="match status" value="1"/>
</dbReference>
<evidence type="ECO:0000313" key="8">
    <source>
        <dbReference type="EMBL" id="VXD23129.1"/>
    </source>
</evidence>
<dbReference type="Pfam" id="PF00571">
    <property type="entry name" value="CBS"/>
    <property type="match status" value="1"/>
</dbReference>
<dbReference type="CDD" id="cd02205">
    <property type="entry name" value="CBS_pair_SF"/>
    <property type="match status" value="1"/>
</dbReference>
<dbReference type="Pfam" id="PF00005">
    <property type="entry name" value="ABC_tran"/>
    <property type="match status" value="1"/>
</dbReference>
<keyword evidence="5" id="KW-0029">Amino-acid transport</keyword>
<gene>
    <name evidence="8" type="primary">proV</name>
    <name evidence="8" type="ORF">PL8927_760310</name>
</gene>
<dbReference type="PROSITE" id="PS00211">
    <property type="entry name" value="ABC_TRANSPORTER_1"/>
    <property type="match status" value="1"/>
</dbReference>
<dbReference type="InterPro" id="IPR000644">
    <property type="entry name" value="CBS_dom"/>
</dbReference>
<name>A0A7Z9BUR6_9CYAN</name>
<keyword evidence="3" id="KW-0547">Nucleotide-binding</keyword>
<dbReference type="InterPro" id="IPR017871">
    <property type="entry name" value="ABC_transporter-like_CS"/>
</dbReference>
<keyword evidence="2" id="KW-0813">Transport</keyword>
<keyword evidence="4 8" id="KW-0067">ATP-binding</keyword>
<evidence type="ECO:0000256" key="6">
    <source>
        <dbReference type="ARBA" id="ARBA00023122"/>
    </source>
</evidence>
<dbReference type="GO" id="GO:0006865">
    <property type="term" value="P:amino acid transport"/>
    <property type="evidence" value="ECO:0007669"/>
    <property type="project" value="UniProtKB-KW"/>
</dbReference>
<evidence type="ECO:0000259" key="7">
    <source>
        <dbReference type="PROSITE" id="PS50893"/>
    </source>
</evidence>
<dbReference type="InterPro" id="IPR003593">
    <property type="entry name" value="AAA+_ATPase"/>
</dbReference>
<dbReference type="SUPFAM" id="SSF54631">
    <property type="entry name" value="CBS-domain pair"/>
    <property type="match status" value="1"/>
</dbReference>
<dbReference type="GO" id="GO:0016020">
    <property type="term" value="C:membrane"/>
    <property type="evidence" value="ECO:0007669"/>
    <property type="project" value="InterPro"/>
</dbReference>
<evidence type="ECO:0000256" key="2">
    <source>
        <dbReference type="ARBA" id="ARBA00022448"/>
    </source>
</evidence>
<evidence type="ECO:0000256" key="5">
    <source>
        <dbReference type="ARBA" id="ARBA00022970"/>
    </source>
</evidence>
<dbReference type="GO" id="GO:0006970">
    <property type="term" value="P:response to osmotic stress"/>
    <property type="evidence" value="ECO:0007669"/>
    <property type="project" value="UniProtKB-ARBA"/>
</dbReference>
<reference evidence="8" key="1">
    <citation type="submission" date="2019-10" db="EMBL/GenBank/DDBJ databases">
        <authorList>
            <consortium name="Genoscope - CEA"/>
            <person name="William W."/>
        </authorList>
    </citation>
    <scope>NUCLEOTIDE SEQUENCE [LARGE SCALE GENOMIC DNA]</scope>
    <source>
        <strain evidence="8">BBR_PRJEB10992</strain>
    </source>
</reference>
<keyword evidence="9" id="KW-1185">Reference proteome</keyword>
<dbReference type="AlphaFoldDB" id="A0A7Z9BUR6"/>
<dbReference type="InterPro" id="IPR051921">
    <property type="entry name" value="ABC_osmolyte_uptake_ATP-bind"/>
</dbReference>
<proteinExistence type="inferred from homology"/>
<evidence type="ECO:0000313" key="9">
    <source>
        <dbReference type="Proteomes" id="UP000184550"/>
    </source>
</evidence>
<dbReference type="InterPro" id="IPR027417">
    <property type="entry name" value="P-loop_NTPase"/>
</dbReference>
<comment type="caution">
    <text evidence="8">The sequence shown here is derived from an EMBL/GenBank/DDBJ whole genome shotgun (WGS) entry which is preliminary data.</text>
</comment>
<dbReference type="CDD" id="cd03294">
    <property type="entry name" value="ABC_Pro_Gly_Betaine"/>
    <property type="match status" value="1"/>
</dbReference>
<evidence type="ECO:0000256" key="4">
    <source>
        <dbReference type="ARBA" id="ARBA00022840"/>
    </source>
</evidence>
<feature type="domain" description="ABC transporter" evidence="7">
    <location>
        <begin position="8"/>
        <end position="268"/>
    </location>
</feature>
<dbReference type="FunFam" id="3.40.50.300:FF:000201">
    <property type="entry name" value="Glycine betaine/L-proline ABC transporter ATP-binding protein"/>
    <property type="match status" value="1"/>
</dbReference>